<dbReference type="RefSeq" id="WP_284303294.1">
    <property type="nucleotide sequence ID" value="NZ_BSUO01000001.1"/>
</dbReference>
<dbReference type="InterPro" id="IPR029041">
    <property type="entry name" value="FAD-linked_oxidoreductase-like"/>
</dbReference>
<accession>A0ABQ6IPG5</accession>
<dbReference type="EMBL" id="BSUO01000001">
    <property type="protein sequence ID" value="GMA39364.1"/>
    <property type="molecule type" value="Genomic_DNA"/>
</dbReference>
<dbReference type="SUPFAM" id="SSF51730">
    <property type="entry name" value="FAD-linked oxidoreductase"/>
    <property type="match status" value="1"/>
</dbReference>
<sequence length="309" mass="33720">MAGQDHLTRVAATGTGELLLYGLTPPPRDQIAAKVARTVHRARERRNRIRPDATIVYDLVDEPGHSGRPRPFPFTPTQPPVDYVRTHLRGTDGAVVLYRNAGAHTEDELRAWLSELEEGTPIVLVGAVSDDVEMATSLPRAQEIARAERPDAPLGGITIAERHALHGDEHERLLRKQESGCSFFVSQVVYDADPAVRLLQDYAPAVIRAGMRPAPIVFALSLCGSAKQLDLLEWLGVAVPDDIPEALRHGPDPRGESTRHCLEVARRLTTTCRGLGLPFGFAVESVSDLRADADAAVELAREVGALLRR</sequence>
<evidence type="ECO:0000313" key="4">
    <source>
        <dbReference type="Proteomes" id="UP001157126"/>
    </source>
</evidence>
<feature type="compositionally biased region" description="Pro residues" evidence="2">
    <location>
        <begin position="70"/>
        <end position="79"/>
    </location>
</feature>
<evidence type="ECO:0008006" key="5">
    <source>
        <dbReference type="Google" id="ProtNLM"/>
    </source>
</evidence>
<dbReference type="Proteomes" id="UP001157126">
    <property type="component" value="Unassembled WGS sequence"/>
</dbReference>
<protein>
    <recommendedName>
        <fullName evidence="5">Methylenetetrahydrofolate reductase</fullName>
    </recommendedName>
</protein>
<evidence type="ECO:0000256" key="2">
    <source>
        <dbReference type="SAM" id="MobiDB-lite"/>
    </source>
</evidence>
<organism evidence="3 4">
    <name type="scientific">Mobilicoccus caccae</name>
    <dbReference type="NCBI Taxonomy" id="1859295"/>
    <lineage>
        <taxon>Bacteria</taxon>
        <taxon>Bacillati</taxon>
        <taxon>Actinomycetota</taxon>
        <taxon>Actinomycetes</taxon>
        <taxon>Micrococcales</taxon>
        <taxon>Dermatophilaceae</taxon>
        <taxon>Mobilicoccus</taxon>
    </lineage>
</organism>
<dbReference type="Gene3D" id="3.20.20.220">
    <property type="match status" value="1"/>
</dbReference>
<evidence type="ECO:0000313" key="3">
    <source>
        <dbReference type="EMBL" id="GMA39364.1"/>
    </source>
</evidence>
<evidence type="ECO:0000256" key="1">
    <source>
        <dbReference type="ARBA" id="ARBA00023002"/>
    </source>
</evidence>
<keyword evidence="4" id="KW-1185">Reference proteome</keyword>
<reference evidence="4" key="1">
    <citation type="journal article" date="2019" name="Int. J. Syst. Evol. Microbiol.">
        <title>The Global Catalogue of Microorganisms (GCM) 10K type strain sequencing project: providing services to taxonomists for standard genome sequencing and annotation.</title>
        <authorList>
            <consortium name="The Broad Institute Genomics Platform"/>
            <consortium name="The Broad Institute Genome Sequencing Center for Infectious Disease"/>
            <person name="Wu L."/>
            <person name="Ma J."/>
        </authorList>
    </citation>
    <scope>NUCLEOTIDE SEQUENCE [LARGE SCALE GENOMIC DNA]</scope>
    <source>
        <strain evidence="4">NBRC 113072</strain>
    </source>
</reference>
<proteinExistence type="predicted"/>
<comment type="caution">
    <text evidence="3">The sequence shown here is derived from an EMBL/GenBank/DDBJ whole genome shotgun (WGS) entry which is preliminary data.</text>
</comment>
<name>A0ABQ6IPG5_9MICO</name>
<gene>
    <name evidence="3" type="ORF">GCM10025883_14090</name>
</gene>
<feature type="region of interest" description="Disordered" evidence="2">
    <location>
        <begin position="60"/>
        <end position="79"/>
    </location>
</feature>
<keyword evidence="1" id="KW-0560">Oxidoreductase</keyword>